<dbReference type="Pfam" id="PF04138">
    <property type="entry name" value="GtrA_DPMS_TM"/>
    <property type="match status" value="1"/>
</dbReference>
<proteinExistence type="inferred from homology"/>
<evidence type="ECO:0000256" key="3">
    <source>
        <dbReference type="ARBA" id="ARBA00022692"/>
    </source>
</evidence>
<dbReference type="GO" id="GO:0000271">
    <property type="term" value="P:polysaccharide biosynthetic process"/>
    <property type="evidence" value="ECO:0007669"/>
    <property type="project" value="InterPro"/>
</dbReference>
<dbReference type="EMBL" id="CP031395">
    <property type="protein sequence ID" value="QBK04876.1"/>
    <property type="molecule type" value="Genomic_DNA"/>
</dbReference>
<name>A0A4P6UJX8_9BURK</name>
<feature type="transmembrane region" description="Helical" evidence="6">
    <location>
        <begin position="81"/>
        <end position="99"/>
    </location>
</feature>
<evidence type="ECO:0000259" key="7">
    <source>
        <dbReference type="Pfam" id="PF04138"/>
    </source>
</evidence>
<comment type="subcellular location">
    <subcellularLocation>
        <location evidence="1">Membrane</location>
        <topology evidence="1">Multi-pass membrane protein</topology>
    </subcellularLocation>
</comment>
<evidence type="ECO:0000256" key="6">
    <source>
        <dbReference type="SAM" id="Phobius"/>
    </source>
</evidence>
<evidence type="ECO:0000256" key="1">
    <source>
        <dbReference type="ARBA" id="ARBA00004141"/>
    </source>
</evidence>
<gene>
    <name evidence="8" type="ORF">DW355_08900</name>
</gene>
<dbReference type="PANTHER" id="PTHR38459">
    <property type="entry name" value="PROPHAGE BACTOPRENOL-LINKED GLUCOSE TRANSLOCASE HOMOLOG"/>
    <property type="match status" value="1"/>
</dbReference>
<sequence length="140" mass="15522">MTRMTRYARLARQLSLFVAVGTMAALTHWGVAVLLVSRLTWAPALANVAGWLVAFVVSFTGHHFLTFRDALTPWSVAARRLFLISAGNFVLNEIVYITLLRSTDLPYDGLLAGILIAQAVLTFLASRYWAFRSGPHREAS</sequence>
<dbReference type="AlphaFoldDB" id="A0A4P6UJX8"/>
<feature type="transmembrane region" description="Helical" evidence="6">
    <location>
        <begin position="41"/>
        <end position="60"/>
    </location>
</feature>
<dbReference type="OrthoDB" id="8562382at2"/>
<keyword evidence="3 6" id="KW-0812">Transmembrane</keyword>
<protein>
    <submittedName>
        <fullName evidence="8">GtrA family protein</fullName>
    </submittedName>
</protein>
<accession>A0A4P6UJX8</accession>
<reference evidence="8 9" key="1">
    <citation type="submission" date="2018-07" db="EMBL/GenBank/DDBJ databases">
        <title>Exploring interactions and the metabolic potential of the ultra-small soil bacteria Hylemonella gracilis.</title>
        <authorList>
            <person name="Tyc O."/>
            <person name="Kulkarni P."/>
            <person name="Gawehns F."/>
            <person name="Hundscheid M."/>
            <person name="Zweers H."/>
            <person name="Garbeva P."/>
        </authorList>
    </citation>
    <scope>NUCLEOTIDE SEQUENCE [LARGE SCALE GENOMIC DNA]</scope>
    <source>
        <strain evidence="8 9">NS1</strain>
    </source>
</reference>
<feature type="domain" description="GtrA/DPMS transmembrane" evidence="7">
    <location>
        <begin position="17"/>
        <end position="131"/>
    </location>
</feature>
<keyword evidence="5 6" id="KW-0472">Membrane</keyword>
<comment type="similarity">
    <text evidence="2">Belongs to the GtrA family.</text>
</comment>
<dbReference type="GO" id="GO:0005886">
    <property type="term" value="C:plasma membrane"/>
    <property type="evidence" value="ECO:0007669"/>
    <property type="project" value="TreeGrafter"/>
</dbReference>
<dbReference type="Proteomes" id="UP000292939">
    <property type="component" value="Chromosome"/>
</dbReference>
<evidence type="ECO:0000313" key="8">
    <source>
        <dbReference type="EMBL" id="QBK04876.1"/>
    </source>
</evidence>
<dbReference type="InterPro" id="IPR007267">
    <property type="entry name" value="GtrA_DPMS_TM"/>
</dbReference>
<dbReference type="KEGG" id="hgr:DW355_08900"/>
<evidence type="ECO:0000313" key="9">
    <source>
        <dbReference type="Proteomes" id="UP000292939"/>
    </source>
</evidence>
<evidence type="ECO:0000256" key="2">
    <source>
        <dbReference type="ARBA" id="ARBA00009399"/>
    </source>
</evidence>
<feature type="transmembrane region" description="Helical" evidence="6">
    <location>
        <begin position="111"/>
        <end position="130"/>
    </location>
</feature>
<dbReference type="RefSeq" id="WP_131279402.1">
    <property type="nucleotide sequence ID" value="NZ_CP031395.1"/>
</dbReference>
<dbReference type="InterPro" id="IPR051401">
    <property type="entry name" value="GtrA_CellWall_Glycosyl"/>
</dbReference>
<keyword evidence="4 6" id="KW-1133">Transmembrane helix</keyword>
<feature type="transmembrane region" description="Helical" evidence="6">
    <location>
        <begin position="14"/>
        <end position="35"/>
    </location>
</feature>
<organism evidence="8 9">
    <name type="scientific">Hylemonella gracilis</name>
    <dbReference type="NCBI Taxonomy" id="80880"/>
    <lineage>
        <taxon>Bacteria</taxon>
        <taxon>Pseudomonadati</taxon>
        <taxon>Pseudomonadota</taxon>
        <taxon>Betaproteobacteria</taxon>
        <taxon>Burkholderiales</taxon>
        <taxon>Comamonadaceae</taxon>
        <taxon>Hylemonella</taxon>
    </lineage>
</organism>
<evidence type="ECO:0000256" key="5">
    <source>
        <dbReference type="ARBA" id="ARBA00023136"/>
    </source>
</evidence>
<evidence type="ECO:0000256" key="4">
    <source>
        <dbReference type="ARBA" id="ARBA00022989"/>
    </source>
</evidence>
<dbReference type="PANTHER" id="PTHR38459:SF1">
    <property type="entry name" value="PROPHAGE BACTOPRENOL-LINKED GLUCOSE TRANSLOCASE HOMOLOG"/>
    <property type="match status" value="1"/>
</dbReference>